<evidence type="ECO:0000256" key="4">
    <source>
        <dbReference type="PROSITE-ProRule" id="PRU00277"/>
    </source>
</evidence>
<feature type="repeat" description="TPR" evidence="5">
    <location>
        <begin position="313"/>
        <end position="346"/>
    </location>
</feature>
<dbReference type="Pfam" id="PF00254">
    <property type="entry name" value="FKBP_C"/>
    <property type="match status" value="1"/>
</dbReference>
<comment type="catalytic activity">
    <reaction evidence="4">
        <text>[protein]-peptidylproline (omega=180) = [protein]-peptidylproline (omega=0)</text>
        <dbReference type="Rhea" id="RHEA:16237"/>
        <dbReference type="Rhea" id="RHEA-COMP:10747"/>
        <dbReference type="Rhea" id="RHEA-COMP:10748"/>
        <dbReference type="ChEBI" id="CHEBI:83833"/>
        <dbReference type="ChEBI" id="CHEBI:83834"/>
        <dbReference type="EC" id="5.2.1.8"/>
    </reaction>
</comment>
<keyword evidence="4" id="KW-0697">Rotamase</keyword>
<dbReference type="InterPro" id="IPR046357">
    <property type="entry name" value="PPIase_dom_sf"/>
</dbReference>
<dbReference type="PANTHER" id="PTHR46674">
    <property type="entry name" value="INACTIVE PEPTIDYL-PROLYL CIS-TRANS ISOMERASE FKBP6"/>
    <property type="match status" value="1"/>
</dbReference>
<evidence type="ECO:0000256" key="1">
    <source>
        <dbReference type="ARBA" id="ARBA00009648"/>
    </source>
</evidence>
<keyword evidence="6" id="KW-0175">Coiled coil</keyword>
<dbReference type="SUPFAM" id="SSF54534">
    <property type="entry name" value="FKBP-like"/>
    <property type="match status" value="1"/>
</dbReference>
<evidence type="ECO:0000313" key="8">
    <source>
        <dbReference type="EnsemblMetazoa" id="GAUT029104-PA"/>
    </source>
</evidence>
<keyword evidence="4" id="KW-0413">Isomerase</keyword>
<dbReference type="GO" id="GO:0005737">
    <property type="term" value="C:cytoplasm"/>
    <property type="evidence" value="ECO:0007669"/>
    <property type="project" value="TreeGrafter"/>
</dbReference>
<dbReference type="InterPro" id="IPR001179">
    <property type="entry name" value="PPIase_FKBP_dom"/>
</dbReference>
<keyword evidence="3 5" id="KW-0802">TPR repeat</keyword>
<organism evidence="8 9">
    <name type="scientific">Glossina austeni</name>
    <name type="common">Savannah tsetse fly</name>
    <dbReference type="NCBI Taxonomy" id="7395"/>
    <lineage>
        <taxon>Eukaryota</taxon>
        <taxon>Metazoa</taxon>
        <taxon>Ecdysozoa</taxon>
        <taxon>Arthropoda</taxon>
        <taxon>Hexapoda</taxon>
        <taxon>Insecta</taxon>
        <taxon>Pterygota</taxon>
        <taxon>Neoptera</taxon>
        <taxon>Endopterygota</taxon>
        <taxon>Diptera</taxon>
        <taxon>Brachycera</taxon>
        <taxon>Muscomorpha</taxon>
        <taxon>Hippoboscoidea</taxon>
        <taxon>Glossinidae</taxon>
        <taxon>Glossina</taxon>
    </lineage>
</organism>
<evidence type="ECO:0000259" key="7">
    <source>
        <dbReference type="PROSITE" id="PS50059"/>
    </source>
</evidence>
<dbReference type="Gene3D" id="1.25.40.10">
    <property type="entry name" value="Tetratricopeptide repeat domain"/>
    <property type="match status" value="1"/>
</dbReference>
<dbReference type="GO" id="GO:0051879">
    <property type="term" value="F:Hsp90 protein binding"/>
    <property type="evidence" value="ECO:0007669"/>
    <property type="project" value="TreeGrafter"/>
</dbReference>
<dbReference type="Proteomes" id="UP000078200">
    <property type="component" value="Unassembled WGS sequence"/>
</dbReference>
<comment type="similarity">
    <text evidence="1">Belongs to the FKBP6 family.</text>
</comment>
<dbReference type="AlphaFoldDB" id="A0A1A9V8D6"/>
<evidence type="ECO:0000256" key="5">
    <source>
        <dbReference type="PROSITE-ProRule" id="PRU00339"/>
    </source>
</evidence>
<dbReference type="GO" id="GO:0003755">
    <property type="term" value="F:peptidyl-prolyl cis-trans isomerase activity"/>
    <property type="evidence" value="ECO:0007669"/>
    <property type="project" value="UniProtKB-KW"/>
</dbReference>
<protein>
    <recommendedName>
        <fullName evidence="4">peptidylprolyl isomerase</fullName>
        <ecNumber evidence="4">5.2.1.8</ecNumber>
    </recommendedName>
</protein>
<dbReference type="EnsemblMetazoa" id="GAUT029104-RA">
    <property type="protein sequence ID" value="GAUT029104-PA"/>
    <property type="gene ID" value="GAUT029104"/>
</dbReference>
<sequence length="459" mass="52800">MENFGEEFESKTGNFLKDPLSLHDLIETGCNFEISTNFDEDVAHKIFDELNLGSDEEDDNENRRSSDELRDLVSPWLQPFAELKENMLQINPYLWKKITKVGKESEPVVPFRNARVNLRYNAYWEGQGAPFDSSFLRGSSLTFYTGLGEVLEGLEAAVCTMHSGEHSQFVISYHLLFREMGCPPRIKPKADALFIIELLSYNLVGDIDADLQISPEDKTKFPVVIGKVKDIHLKGLDFFRQGLYRNAGRAFEKAADMLKFCRLANEVEEEEQKHFLIKLFTNLAVCYIKVNLPSRTCIVCKEIRQLTNNKPSCKALFQEGRALLMLGEYKRARELLVKAQYMEPHNNDIGNELKILDTRYSRYKEDERSIWTKAMGIIKSKDDDQDTLKKEANLNELEEEMLELLQNFKDDESQNKLCIPAGFTSKEIDIIGNLAKRLELKLSLDPLHNGRYSVNKKKV</sequence>
<evidence type="ECO:0000313" key="9">
    <source>
        <dbReference type="Proteomes" id="UP000078200"/>
    </source>
</evidence>
<dbReference type="PROSITE" id="PS50059">
    <property type="entry name" value="FKBP_PPIASE"/>
    <property type="match status" value="1"/>
</dbReference>
<dbReference type="GO" id="GO:0034587">
    <property type="term" value="P:piRNA processing"/>
    <property type="evidence" value="ECO:0007669"/>
    <property type="project" value="TreeGrafter"/>
</dbReference>
<dbReference type="SUPFAM" id="SSF48452">
    <property type="entry name" value="TPR-like"/>
    <property type="match status" value="1"/>
</dbReference>
<feature type="coiled-coil region" evidence="6">
    <location>
        <begin position="387"/>
        <end position="414"/>
    </location>
</feature>
<dbReference type="EC" id="5.2.1.8" evidence="4"/>
<evidence type="ECO:0000256" key="3">
    <source>
        <dbReference type="ARBA" id="ARBA00022803"/>
    </source>
</evidence>
<dbReference type="InterPro" id="IPR019734">
    <property type="entry name" value="TPR_rpt"/>
</dbReference>
<evidence type="ECO:0000256" key="2">
    <source>
        <dbReference type="ARBA" id="ARBA00022737"/>
    </source>
</evidence>
<dbReference type="Gene3D" id="3.10.50.40">
    <property type="match status" value="1"/>
</dbReference>
<dbReference type="STRING" id="7395.A0A1A9V8D6"/>
<dbReference type="VEuPathDB" id="VectorBase:GAUT029104"/>
<evidence type="ECO:0000256" key="6">
    <source>
        <dbReference type="SAM" id="Coils"/>
    </source>
</evidence>
<reference evidence="8" key="1">
    <citation type="submission" date="2020-05" db="UniProtKB">
        <authorList>
            <consortium name="EnsemblMetazoa"/>
        </authorList>
    </citation>
    <scope>IDENTIFICATION</scope>
    <source>
        <strain evidence="8">TTRI</strain>
    </source>
</reference>
<keyword evidence="9" id="KW-1185">Reference proteome</keyword>
<name>A0A1A9V8D6_GLOAU</name>
<proteinExistence type="inferred from homology"/>
<keyword evidence="2" id="KW-0677">Repeat</keyword>
<dbReference type="InterPro" id="IPR042282">
    <property type="entry name" value="FKBP6/shu"/>
</dbReference>
<dbReference type="GO" id="GO:0007283">
    <property type="term" value="P:spermatogenesis"/>
    <property type="evidence" value="ECO:0007669"/>
    <property type="project" value="TreeGrafter"/>
</dbReference>
<dbReference type="PANTHER" id="PTHR46674:SF1">
    <property type="entry name" value="INACTIVE PEPTIDYL-PROLYL CIS-TRANS ISOMERASE FKBP6"/>
    <property type="match status" value="1"/>
</dbReference>
<dbReference type="PROSITE" id="PS50005">
    <property type="entry name" value="TPR"/>
    <property type="match status" value="1"/>
</dbReference>
<feature type="domain" description="PPIase FKBP-type" evidence="7">
    <location>
        <begin position="113"/>
        <end position="202"/>
    </location>
</feature>
<dbReference type="InterPro" id="IPR011990">
    <property type="entry name" value="TPR-like_helical_dom_sf"/>
</dbReference>
<accession>A0A1A9V8D6</accession>